<comment type="caution">
    <text evidence="9">The sequence shown here is derived from an EMBL/GenBank/DDBJ whole genome shotgun (WGS) entry which is preliminary data.</text>
</comment>
<organism evidence="9 10">
    <name type="scientific">Fulvivirga imtechensis AK7</name>
    <dbReference type="NCBI Taxonomy" id="1237149"/>
    <lineage>
        <taxon>Bacteria</taxon>
        <taxon>Pseudomonadati</taxon>
        <taxon>Bacteroidota</taxon>
        <taxon>Cytophagia</taxon>
        <taxon>Cytophagales</taxon>
        <taxon>Fulvivirgaceae</taxon>
        <taxon>Fulvivirga</taxon>
    </lineage>
</organism>
<dbReference type="GO" id="GO:0005975">
    <property type="term" value="P:carbohydrate metabolic process"/>
    <property type="evidence" value="ECO:0007669"/>
    <property type="project" value="InterPro"/>
</dbReference>
<keyword evidence="3 4" id="KW-0326">Glycosidase</keyword>
<dbReference type="SUPFAM" id="SSF51445">
    <property type="entry name" value="(Trans)glycosidases"/>
    <property type="match status" value="1"/>
</dbReference>
<dbReference type="Pfam" id="PF21365">
    <property type="entry name" value="Glyco_hydro_31_3rd"/>
    <property type="match status" value="1"/>
</dbReference>
<feature type="domain" description="DUF5110" evidence="7">
    <location>
        <begin position="679"/>
        <end position="745"/>
    </location>
</feature>
<name>L8JXI0_9BACT</name>
<dbReference type="AlphaFoldDB" id="L8JXI0"/>
<gene>
    <name evidence="9" type="ORF">C900_04352</name>
</gene>
<dbReference type="RefSeq" id="WP_009578088.1">
    <property type="nucleotide sequence ID" value="NZ_AMZN01000006.1"/>
</dbReference>
<dbReference type="Proteomes" id="UP000011135">
    <property type="component" value="Unassembled WGS sequence"/>
</dbReference>
<dbReference type="CDD" id="cd14752">
    <property type="entry name" value="GH31_N"/>
    <property type="match status" value="1"/>
</dbReference>
<evidence type="ECO:0000259" key="8">
    <source>
        <dbReference type="Pfam" id="PF21365"/>
    </source>
</evidence>
<evidence type="ECO:0000313" key="9">
    <source>
        <dbReference type="EMBL" id="ELR73500.1"/>
    </source>
</evidence>
<dbReference type="InterPro" id="IPR017853">
    <property type="entry name" value="GH"/>
</dbReference>
<dbReference type="GO" id="GO:0030246">
    <property type="term" value="F:carbohydrate binding"/>
    <property type="evidence" value="ECO:0007669"/>
    <property type="project" value="InterPro"/>
</dbReference>
<dbReference type="InterPro" id="IPR033403">
    <property type="entry name" value="DUF5110"/>
</dbReference>
<dbReference type="Pfam" id="PF01055">
    <property type="entry name" value="Glyco_hydro_31_2nd"/>
    <property type="match status" value="1"/>
</dbReference>
<dbReference type="Pfam" id="PF13802">
    <property type="entry name" value="Gal_mutarotas_2"/>
    <property type="match status" value="1"/>
</dbReference>
<dbReference type="Gene3D" id="2.60.40.1180">
    <property type="entry name" value="Golgi alpha-mannosidase II"/>
    <property type="match status" value="2"/>
</dbReference>
<accession>L8JXI0</accession>
<feature type="domain" description="Glycoside hydrolase family 31 N-terminal" evidence="6">
    <location>
        <begin position="38"/>
        <end position="200"/>
    </location>
</feature>
<dbReference type="PANTHER" id="PTHR22762">
    <property type="entry name" value="ALPHA-GLUCOSIDASE"/>
    <property type="match status" value="1"/>
</dbReference>
<dbReference type="eggNOG" id="COG1501">
    <property type="taxonomic scope" value="Bacteria"/>
</dbReference>
<dbReference type="Gene3D" id="2.60.40.1760">
    <property type="entry name" value="glycosyl hydrolase (family 31)"/>
    <property type="match status" value="1"/>
</dbReference>
<dbReference type="CDD" id="cd06604">
    <property type="entry name" value="GH31_glucosidase_II_MalA"/>
    <property type="match status" value="1"/>
</dbReference>
<dbReference type="Pfam" id="PF17137">
    <property type="entry name" value="DUF5110"/>
    <property type="match status" value="1"/>
</dbReference>
<evidence type="ECO:0000259" key="7">
    <source>
        <dbReference type="Pfam" id="PF17137"/>
    </source>
</evidence>
<dbReference type="InterPro" id="IPR013780">
    <property type="entry name" value="Glyco_hydro_b"/>
</dbReference>
<dbReference type="PATRIC" id="fig|1237149.3.peg.638"/>
<dbReference type="InterPro" id="IPR030458">
    <property type="entry name" value="Glyco_hydro_31_AS"/>
</dbReference>
<dbReference type="InterPro" id="IPR025887">
    <property type="entry name" value="Glyco_hydro_31_N_dom"/>
</dbReference>
<evidence type="ECO:0000259" key="5">
    <source>
        <dbReference type="Pfam" id="PF01055"/>
    </source>
</evidence>
<keyword evidence="10" id="KW-1185">Reference proteome</keyword>
<proteinExistence type="inferred from homology"/>
<dbReference type="STRING" id="1237149.C900_04352"/>
<evidence type="ECO:0000313" key="10">
    <source>
        <dbReference type="Proteomes" id="UP000011135"/>
    </source>
</evidence>
<evidence type="ECO:0000256" key="2">
    <source>
        <dbReference type="ARBA" id="ARBA00022801"/>
    </source>
</evidence>
<protein>
    <submittedName>
        <fullName evidence="9">Alpha-glucosidase</fullName>
    </submittedName>
</protein>
<sequence>MIISHPSTKDNLNNGLGNLMQYEEITNGIEGKTEASKFKILVYSPHIFRIHITRNELYDDHSYAVVVQPDFEDYILEDAGDYLTIRTSDITLKVDKQPVKFTFYNKRGEIINEDDVFGTSWIGEQVTTYKKLQDGERFIGLGEKTGPLDRKGHGYQHWNTDHFAYGVESDPLYCSTPFYIGVHHKMAYGIFFDNTHKSHFNFAASNNRFSSFSADSGDMNYYFIHHDSVDHIIQSYSHLTGKMPLPPLWSIGYQQCRYSYYPDKEAVTVAQTFRDKDIPADVIVFDIHYMEDYKIFTWDKKKFSNPKEMIDHLRSLGFHVVVMCDPGIKIEEGYEAYEDGKHQDIFLKYPDGEYYSGQVWPGWCHFPDFTNPKTRRWWEEKFKDYVDLGIHGFWNDMNEIATWGQMLPDLIEFDMEGEKATSRKARNVYGMQMAKSTYEGARNLLKGKRPFNLTRSGFSGVQRYAAVWTGDNVATDEHMLLGVRLVNSLGLAGVAFTGFDTGGFVGNASEHLFARWVELGAFSPFFRGHSMINSRDSEPWAFGEEVEEICRNYIKLRYRLMPYLYSAFYEAAQTGTPVARSLAIDYTHDQKIYDPAYHNQYMFGKNILVAPVESTKHLTKVYLPEGEWYDFFTDRTYKGGETIIAECPIERLPLFIKASSIIPVAPSVGDNTCDLGDVLELHVYKGKEEGQFTYYEDDGESYNYQQGSYLKRTIKYDPGKSSIIVSEAEGKYKSKYNKIRVCLHGFDFDSVRVNETMVEIKEITYRFIEPISNFDPIYTEPNEALQVKDLRFVEFENRAEAFKVTLY</sequence>
<dbReference type="InterPro" id="IPR048395">
    <property type="entry name" value="Glyco_hydro_31_C"/>
</dbReference>
<dbReference type="PANTHER" id="PTHR22762:SF166">
    <property type="entry name" value="ALPHA-GLUCOSIDASE"/>
    <property type="match status" value="1"/>
</dbReference>
<dbReference type="InterPro" id="IPR011013">
    <property type="entry name" value="Gal_mutarotase_sf_dom"/>
</dbReference>
<dbReference type="GO" id="GO:0004553">
    <property type="term" value="F:hydrolase activity, hydrolyzing O-glycosyl compounds"/>
    <property type="evidence" value="ECO:0007669"/>
    <property type="project" value="InterPro"/>
</dbReference>
<feature type="domain" description="Glycosyl hydrolase family 31 C-terminal" evidence="8">
    <location>
        <begin position="575"/>
        <end position="662"/>
    </location>
</feature>
<dbReference type="Gene3D" id="3.20.20.80">
    <property type="entry name" value="Glycosidases"/>
    <property type="match status" value="1"/>
</dbReference>
<dbReference type="EMBL" id="AMZN01000006">
    <property type="protein sequence ID" value="ELR73500.1"/>
    <property type="molecule type" value="Genomic_DNA"/>
</dbReference>
<keyword evidence="2 4" id="KW-0378">Hydrolase</keyword>
<evidence type="ECO:0000259" key="6">
    <source>
        <dbReference type="Pfam" id="PF13802"/>
    </source>
</evidence>
<feature type="domain" description="Glycoside hydrolase family 31 TIM barrel" evidence="5">
    <location>
        <begin position="244"/>
        <end position="567"/>
    </location>
</feature>
<evidence type="ECO:0000256" key="1">
    <source>
        <dbReference type="ARBA" id="ARBA00007806"/>
    </source>
</evidence>
<dbReference type="InterPro" id="IPR000322">
    <property type="entry name" value="Glyco_hydro_31_TIM"/>
</dbReference>
<dbReference type="OrthoDB" id="176168at2"/>
<evidence type="ECO:0000256" key="4">
    <source>
        <dbReference type="RuleBase" id="RU361185"/>
    </source>
</evidence>
<dbReference type="SUPFAM" id="SSF74650">
    <property type="entry name" value="Galactose mutarotase-like"/>
    <property type="match status" value="1"/>
</dbReference>
<dbReference type="PROSITE" id="PS00129">
    <property type="entry name" value="GLYCOSYL_HYDROL_F31_1"/>
    <property type="match status" value="1"/>
</dbReference>
<reference evidence="9 10" key="1">
    <citation type="submission" date="2012-12" db="EMBL/GenBank/DDBJ databases">
        <title>Genome assembly of Fulvivirga imtechensis AK7.</title>
        <authorList>
            <person name="Nupur N."/>
            <person name="Khatri I."/>
            <person name="Kumar R."/>
            <person name="Subramanian S."/>
            <person name="Pinnaka A."/>
        </authorList>
    </citation>
    <scope>NUCLEOTIDE SEQUENCE [LARGE SCALE GENOMIC DNA]</scope>
    <source>
        <strain evidence="9 10">AK7</strain>
    </source>
</reference>
<comment type="similarity">
    <text evidence="1 4">Belongs to the glycosyl hydrolase 31 family.</text>
</comment>
<dbReference type="SUPFAM" id="SSF51011">
    <property type="entry name" value="Glycosyl hydrolase domain"/>
    <property type="match status" value="1"/>
</dbReference>
<evidence type="ECO:0000256" key="3">
    <source>
        <dbReference type="ARBA" id="ARBA00023295"/>
    </source>
</evidence>